<dbReference type="Gene3D" id="3.60.20.10">
    <property type="entry name" value="Glutamine Phosphoribosylpyrophosphate, subunit 1, domain 1"/>
    <property type="match status" value="1"/>
</dbReference>
<dbReference type="eggNOG" id="COG0367">
    <property type="taxonomic scope" value="Bacteria"/>
</dbReference>
<dbReference type="GO" id="GO:0006529">
    <property type="term" value="P:asparagine biosynthetic process"/>
    <property type="evidence" value="ECO:0007669"/>
    <property type="project" value="InterPro"/>
</dbReference>
<proteinExistence type="predicted"/>
<accession>A0A0A0MC70</accession>
<protein>
    <recommendedName>
        <fullName evidence="1">Asparagine synthetase domain-containing protein</fullName>
    </recommendedName>
</protein>
<dbReference type="EMBL" id="AVBH01000003">
    <property type="protein sequence ID" value="KGO99806.1"/>
    <property type="molecule type" value="Genomic_DNA"/>
</dbReference>
<keyword evidence="3" id="KW-1185">Reference proteome</keyword>
<dbReference type="InterPro" id="IPR014729">
    <property type="entry name" value="Rossmann-like_a/b/a_fold"/>
</dbReference>
<organism evidence="2 3">
    <name type="scientific">Lysobacter defluvii IMMIB APB-9 = DSM 18482</name>
    <dbReference type="NCBI Taxonomy" id="1385515"/>
    <lineage>
        <taxon>Bacteria</taxon>
        <taxon>Pseudomonadati</taxon>
        <taxon>Pseudomonadota</taxon>
        <taxon>Gammaproteobacteria</taxon>
        <taxon>Lysobacterales</taxon>
        <taxon>Lysobacteraceae</taxon>
        <taxon>Novilysobacter</taxon>
    </lineage>
</organism>
<evidence type="ECO:0000313" key="3">
    <source>
        <dbReference type="Proteomes" id="UP000030003"/>
    </source>
</evidence>
<reference evidence="2 3" key="1">
    <citation type="submission" date="2013-08" db="EMBL/GenBank/DDBJ databases">
        <title>Genomic analysis of Lysobacter defluvii.</title>
        <authorList>
            <person name="Wang Q."/>
            <person name="Wang G."/>
        </authorList>
    </citation>
    <scope>NUCLEOTIDE SEQUENCE [LARGE SCALE GENOMIC DNA]</scope>
    <source>
        <strain evidence="2 3">IMMIB APB-9</strain>
    </source>
</reference>
<dbReference type="SUPFAM" id="SSF56235">
    <property type="entry name" value="N-terminal nucleophile aminohydrolases (Ntn hydrolases)"/>
    <property type="match status" value="1"/>
</dbReference>
<dbReference type="SUPFAM" id="SSF52402">
    <property type="entry name" value="Adenine nucleotide alpha hydrolases-like"/>
    <property type="match status" value="1"/>
</dbReference>
<dbReference type="Proteomes" id="UP000030003">
    <property type="component" value="Unassembled WGS sequence"/>
</dbReference>
<feature type="domain" description="Asparagine synthetase" evidence="1">
    <location>
        <begin position="178"/>
        <end position="305"/>
    </location>
</feature>
<comment type="caution">
    <text evidence="2">The sequence shown here is derived from an EMBL/GenBank/DDBJ whole genome shotgun (WGS) entry which is preliminary data.</text>
</comment>
<dbReference type="Gene3D" id="3.40.50.620">
    <property type="entry name" value="HUPs"/>
    <property type="match status" value="1"/>
</dbReference>
<gene>
    <name evidence="2" type="ORF">N791_13825</name>
</gene>
<evidence type="ECO:0000259" key="1">
    <source>
        <dbReference type="Pfam" id="PF00733"/>
    </source>
</evidence>
<evidence type="ECO:0000313" key="2">
    <source>
        <dbReference type="EMBL" id="KGO99806.1"/>
    </source>
</evidence>
<dbReference type="Pfam" id="PF00733">
    <property type="entry name" value="Asn_synthase"/>
    <property type="match status" value="1"/>
</dbReference>
<dbReference type="InterPro" id="IPR029055">
    <property type="entry name" value="Ntn_hydrolases_N"/>
</dbReference>
<name>A0A0A0MC70_9GAMM</name>
<sequence>MQSFEESGWQAVVLGDIYVAHGARSVPDLICMLAAREDYSALDQLGGRFALVICRGGGIRFYHDAFGSRSLYYRGGPGVLVGSHASLVAKVCGETLDPAAIAYRDSPEYKQRGTSYLPGDRTMYRGIFALTPNHYYSAERSGPVRFWPRGDVEASDFDSFAEVADEYFRTFSAFLRDRGVGLFGLTGGVDGRVLLAGVRAYDVPHRLVTWGGGRLPPDELPVVKRMVRHLGSSHKFMDVGRKTAEAKNSSLMDATEIATGFSRGKSALTANMSRVADERDVFVRGYGGEILRGFYNRHNRELPDRSPDALTDIYLTRRVGEPTPEFRGFAVRAFAEFIERTDFQADFFNHDPLDIFYWEQRMGTWGSMMLNEMDPVVYSMAGINSRRLFEAAFGLKREERLGKNLLLRLTGRYDAEFAGMGAVS</sequence>
<dbReference type="AlphaFoldDB" id="A0A0A0MC70"/>
<dbReference type="GO" id="GO:0004066">
    <property type="term" value="F:asparagine synthase (glutamine-hydrolyzing) activity"/>
    <property type="evidence" value="ECO:0007669"/>
    <property type="project" value="InterPro"/>
</dbReference>
<dbReference type="InterPro" id="IPR001962">
    <property type="entry name" value="Asn_synthase"/>
</dbReference>